<evidence type="ECO:0000256" key="2">
    <source>
        <dbReference type="ARBA" id="ARBA00023316"/>
    </source>
</evidence>
<dbReference type="PIRSF" id="PIRSF037846">
    <property type="entry name" value="Autolysin_YrvJ_prd"/>
    <property type="match status" value="1"/>
</dbReference>
<protein>
    <submittedName>
        <fullName evidence="5">N-acetylmuramoyl-L-alanine amidase</fullName>
        <ecNumber evidence="5">3.5.1.28</ecNumber>
    </submittedName>
</protein>
<accession>A0ABW2NFP4</accession>
<keyword evidence="3" id="KW-0732">Signal</keyword>
<evidence type="ECO:0000313" key="6">
    <source>
        <dbReference type="Proteomes" id="UP001596483"/>
    </source>
</evidence>
<feature type="signal peptide" evidence="3">
    <location>
        <begin position="1"/>
        <end position="30"/>
    </location>
</feature>
<dbReference type="SUPFAM" id="SSF53187">
    <property type="entry name" value="Zn-dependent exopeptidases"/>
    <property type="match status" value="1"/>
</dbReference>
<dbReference type="PROSITE" id="PS51781">
    <property type="entry name" value="SH3B"/>
    <property type="match status" value="4"/>
</dbReference>
<keyword evidence="6" id="KW-1185">Reference proteome</keyword>
<evidence type="ECO:0000256" key="3">
    <source>
        <dbReference type="SAM" id="SignalP"/>
    </source>
</evidence>
<dbReference type="InterPro" id="IPR017293">
    <property type="entry name" value="N-acetylmuramoyl-L-ala_amidase"/>
</dbReference>
<dbReference type="InterPro" id="IPR003646">
    <property type="entry name" value="SH3-like_bac-type"/>
</dbReference>
<keyword evidence="1 5" id="KW-0378">Hydrolase</keyword>
<feature type="domain" description="SH3b" evidence="4">
    <location>
        <begin position="99"/>
        <end position="161"/>
    </location>
</feature>
<dbReference type="RefSeq" id="WP_157295941.1">
    <property type="nucleotide sequence ID" value="NZ_JBHTCT010000012.1"/>
</dbReference>
<name>A0ABW2NFP4_9BACL</name>
<gene>
    <name evidence="5" type="ORF">ACFQQH_06345</name>
</gene>
<comment type="caution">
    <text evidence="5">The sequence shown here is derived from an EMBL/GenBank/DDBJ whole genome shotgun (WGS) entry which is preliminary data.</text>
</comment>
<feature type="domain" description="SH3b" evidence="4">
    <location>
        <begin position="253"/>
        <end position="317"/>
    </location>
</feature>
<feature type="chain" id="PRO_5045497022" evidence="3">
    <location>
        <begin position="31"/>
        <end position="518"/>
    </location>
</feature>
<feature type="domain" description="SH3b" evidence="4">
    <location>
        <begin position="173"/>
        <end position="234"/>
    </location>
</feature>
<sequence>MRYKRKIGLSILLVCGLLLGFQWTSGIARAAGTVTVDTESINIRSGPGLTHSVTGSLKRGDTVKILGSEGDWLYVDAGSSKGYIAAYLTKTSAAPASGSDNVISQVDRLNVRAEPTTSSAVLLKMNRGEQAISHGSSGGWTEVTVNGTRGWVSSQYITASSAKPETKKAKAENESFTVSVSALNVREKPDLTSGKVAVVRQGESYPITETDGNWIRLSIGGKDGWVYSFHGVRSSGSAVAGTSTGGSGSVSDNQSASVTILYDGTNLRSSASTSSNVVDRAAAGQTYTGVLEGDWYRISLSDGTEAYVASWVVSVGSEAAEQQKEKKEKADRKAGTLSGLTLVIDPGHGGYDGGTTGMRGTNEKDLTLPTAELLSSKLRAAGAEVILTRETDEYVGLRKRVSLSNQSGADAFISLHYDATTDHSVRGFTTYYQKSVEESLAEYVNNSLGKSVNLKDRGVQKGNYLVLRENRQPAILIELGFLSNLSEERRVKNPEYREQATDGIYKGIIKYFDSQLGE</sequence>
<dbReference type="PANTHER" id="PTHR30404">
    <property type="entry name" value="N-ACETYLMURAMOYL-L-ALANINE AMIDASE"/>
    <property type="match status" value="1"/>
</dbReference>
<dbReference type="CDD" id="cd02696">
    <property type="entry name" value="MurNAc-LAA"/>
    <property type="match status" value="1"/>
</dbReference>
<dbReference type="PANTHER" id="PTHR30404:SF0">
    <property type="entry name" value="N-ACETYLMURAMOYL-L-ALANINE AMIDASE AMIC"/>
    <property type="match status" value="1"/>
</dbReference>
<dbReference type="GO" id="GO:0008745">
    <property type="term" value="F:N-acetylmuramoyl-L-alanine amidase activity"/>
    <property type="evidence" value="ECO:0007669"/>
    <property type="project" value="UniProtKB-EC"/>
</dbReference>
<dbReference type="Proteomes" id="UP001596483">
    <property type="component" value="Unassembled WGS sequence"/>
</dbReference>
<feature type="domain" description="SH3b" evidence="4">
    <location>
        <begin position="31"/>
        <end position="92"/>
    </location>
</feature>
<evidence type="ECO:0000313" key="5">
    <source>
        <dbReference type="EMBL" id="MFC7364750.1"/>
    </source>
</evidence>
<dbReference type="SMART" id="SM00646">
    <property type="entry name" value="Ami_3"/>
    <property type="match status" value="1"/>
</dbReference>
<dbReference type="Gene3D" id="3.40.630.40">
    <property type="entry name" value="Zn-dependent exopeptidases"/>
    <property type="match status" value="1"/>
</dbReference>
<evidence type="ECO:0000256" key="1">
    <source>
        <dbReference type="ARBA" id="ARBA00022801"/>
    </source>
</evidence>
<proteinExistence type="predicted"/>
<evidence type="ECO:0000259" key="4">
    <source>
        <dbReference type="PROSITE" id="PS51781"/>
    </source>
</evidence>
<dbReference type="EC" id="3.5.1.28" evidence="5"/>
<dbReference type="EMBL" id="JBHTCT010000012">
    <property type="protein sequence ID" value="MFC7364750.1"/>
    <property type="molecule type" value="Genomic_DNA"/>
</dbReference>
<organism evidence="5 6">
    <name type="scientific">Bhargavaea changchunensis</name>
    <dbReference type="NCBI Taxonomy" id="2134037"/>
    <lineage>
        <taxon>Bacteria</taxon>
        <taxon>Bacillati</taxon>
        <taxon>Bacillota</taxon>
        <taxon>Bacilli</taxon>
        <taxon>Bacillales</taxon>
        <taxon>Caryophanaceae</taxon>
        <taxon>Bhargavaea</taxon>
    </lineage>
</organism>
<dbReference type="InterPro" id="IPR002508">
    <property type="entry name" value="MurNAc-LAA_cat"/>
</dbReference>
<dbReference type="Pfam" id="PF08239">
    <property type="entry name" value="SH3_3"/>
    <property type="match status" value="4"/>
</dbReference>
<dbReference type="SMART" id="SM00287">
    <property type="entry name" value="SH3b"/>
    <property type="match status" value="4"/>
</dbReference>
<reference evidence="6" key="1">
    <citation type="journal article" date="2019" name="Int. J. Syst. Evol. Microbiol.">
        <title>The Global Catalogue of Microorganisms (GCM) 10K type strain sequencing project: providing services to taxonomists for standard genome sequencing and annotation.</title>
        <authorList>
            <consortium name="The Broad Institute Genomics Platform"/>
            <consortium name="The Broad Institute Genome Sequencing Center for Infectious Disease"/>
            <person name="Wu L."/>
            <person name="Ma J."/>
        </authorList>
    </citation>
    <scope>NUCLEOTIDE SEQUENCE [LARGE SCALE GENOMIC DNA]</scope>
    <source>
        <strain evidence="6">JCM 4738</strain>
    </source>
</reference>
<keyword evidence="2" id="KW-0961">Cell wall biogenesis/degradation</keyword>
<dbReference type="Gene3D" id="2.30.30.40">
    <property type="entry name" value="SH3 Domains"/>
    <property type="match status" value="4"/>
</dbReference>
<dbReference type="Pfam" id="PF01520">
    <property type="entry name" value="Amidase_3"/>
    <property type="match status" value="1"/>
</dbReference>
<dbReference type="InterPro" id="IPR050695">
    <property type="entry name" value="N-acetylmuramoyl_amidase_3"/>
</dbReference>